<gene>
    <name evidence="1" type="ORF">NIES267_18120</name>
</gene>
<organism evidence="1 2">
    <name type="scientific">Calothrix parasitica NIES-267</name>
    <dbReference type="NCBI Taxonomy" id="1973488"/>
    <lineage>
        <taxon>Bacteria</taxon>
        <taxon>Bacillati</taxon>
        <taxon>Cyanobacteriota</taxon>
        <taxon>Cyanophyceae</taxon>
        <taxon>Nostocales</taxon>
        <taxon>Calotrichaceae</taxon>
        <taxon>Calothrix</taxon>
    </lineage>
</organism>
<protein>
    <submittedName>
        <fullName evidence="1">Uncharacterized protein</fullName>
    </submittedName>
</protein>
<proteinExistence type="predicted"/>
<accession>A0A1Z4LM64</accession>
<sequence length="57" mass="6367">MLVEAKKENLKVGLGRCVAEMVAAQKFNQKAKNSISTIYGAVTTGTFWRFLMLEENT</sequence>
<evidence type="ECO:0000313" key="1">
    <source>
        <dbReference type="EMBL" id="BAY82333.1"/>
    </source>
</evidence>
<reference evidence="1 2" key="1">
    <citation type="submission" date="2017-06" db="EMBL/GenBank/DDBJ databases">
        <title>Genome sequencing of cyanobaciteial culture collection at National Institute for Environmental Studies (NIES).</title>
        <authorList>
            <person name="Hirose Y."/>
            <person name="Shimura Y."/>
            <person name="Fujisawa T."/>
            <person name="Nakamura Y."/>
            <person name="Kawachi M."/>
        </authorList>
    </citation>
    <scope>NUCLEOTIDE SEQUENCE [LARGE SCALE GENOMIC DNA]</scope>
    <source>
        <strain evidence="1 2">NIES-267</strain>
    </source>
</reference>
<dbReference type="Proteomes" id="UP000218418">
    <property type="component" value="Chromosome"/>
</dbReference>
<dbReference type="AlphaFoldDB" id="A0A1Z4LM64"/>
<keyword evidence="2" id="KW-1185">Reference proteome</keyword>
<name>A0A1Z4LM64_9CYAN</name>
<dbReference type="EMBL" id="AP018227">
    <property type="protein sequence ID" value="BAY82333.1"/>
    <property type="molecule type" value="Genomic_DNA"/>
</dbReference>
<evidence type="ECO:0000313" key="2">
    <source>
        <dbReference type="Proteomes" id="UP000218418"/>
    </source>
</evidence>